<feature type="compositionally biased region" description="Pro residues" evidence="1">
    <location>
        <begin position="152"/>
        <end position="171"/>
    </location>
</feature>
<evidence type="ECO:0000256" key="1">
    <source>
        <dbReference type="SAM" id="MobiDB-lite"/>
    </source>
</evidence>
<dbReference type="RefSeq" id="XP_072597622.1">
    <property type="nucleotide sequence ID" value="XM_072741521.1"/>
</dbReference>
<protein>
    <submittedName>
        <fullName evidence="3">Neuromedin-S isoform X3</fullName>
    </submittedName>
</protein>
<feature type="compositionally biased region" description="Pro residues" evidence="1">
    <location>
        <begin position="136"/>
        <end position="145"/>
    </location>
</feature>
<dbReference type="Proteomes" id="UP001652641">
    <property type="component" value="Chromosome 16"/>
</dbReference>
<accession>A0ABM4Z517</accession>
<feature type="compositionally biased region" description="Basic residues" evidence="1">
    <location>
        <begin position="118"/>
        <end position="129"/>
    </location>
</feature>
<feature type="compositionally biased region" description="Basic residues" evidence="1">
    <location>
        <begin position="200"/>
        <end position="209"/>
    </location>
</feature>
<organism evidence="2 3">
    <name type="scientific">Vulpes vulpes</name>
    <name type="common">Red fox</name>
    <dbReference type="NCBI Taxonomy" id="9627"/>
    <lineage>
        <taxon>Eukaryota</taxon>
        <taxon>Metazoa</taxon>
        <taxon>Chordata</taxon>
        <taxon>Craniata</taxon>
        <taxon>Vertebrata</taxon>
        <taxon>Euteleostomi</taxon>
        <taxon>Mammalia</taxon>
        <taxon>Eutheria</taxon>
        <taxon>Laurasiatheria</taxon>
        <taxon>Carnivora</taxon>
        <taxon>Caniformia</taxon>
        <taxon>Canidae</taxon>
        <taxon>Vulpes</taxon>
    </lineage>
</organism>
<sequence length="292" mass="31172">MSDLRANRTSQRGAQVTQTHRDGAHKETPARPVRVGAAALRDPQPARPQLTLRGAGARRGPRAPPRRRRRSSARASRAWPGAERAGAPRPGSAGGPPRPEASAPPPAASAPRPARPGMWRRRAGRRKPGARGPLPGASPPPPPAAAPARLRAPPPAPPPARARPRLPPPARARPRRRPHGARACRGRAGRRGGGAPAPRRSFRLPNKLRPRKLHRDVRPNLMPPDLHPEKTGSQEHTFSLHLGSVKSCVSAAACGVPVEPRRAASAGGITKSRKEKMALLSIFQTLPILLSY</sequence>
<feature type="compositionally biased region" description="Pro residues" evidence="1">
    <location>
        <begin position="96"/>
        <end position="108"/>
    </location>
</feature>
<feature type="compositionally biased region" description="Low complexity" evidence="1">
    <location>
        <begin position="73"/>
        <end position="91"/>
    </location>
</feature>
<feature type="compositionally biased region" description="Basic and acidic residues" evidence="1">
    <location>
        <begin position="19"/>
        <end position="29"/>
    </location>
</feature>
<feature type="region of interest" description="Disordered" evidence="1">
    <location>
        <begin position="1"/>
        <end position="209"/>
    </location>
</feature>
<evidence type="ECO:0000313" key="2">
    <source>
        <dbReference type="Proteomes" id="UP001652641"/>
    </source>
</evidence>
<proteinExistence type="predicted"/>
<keyword evidence="2" id="KW-1185">Reference proteome</keyword>
<feature type="compositionally biased region" description="Basic residues" evidence="1">
    <location>
        <begin position="172"/>
        <end position="190"/>
    </location>
</feature>
<feature type="compositionally biased region" description="Basic residues" evidence="1">
    <location>
        <begin position="59"/>
        <end position="72"/>
    </location>
</feature>
<evidence type="ECO:0000313" key="3">
    <source>
        <dbReference type="RefSeq" id="XP_072597622.1"/>
    </source>
</evidence>
<feature type="compositionally biased region" description="Polar residues" evidence="1">
    <location>
        <begin position="7"/>
        <end position="18"/>
    </location>
</feature>
<dbReference type="GeneID" id="112915156"/>
<name>A0ABM4Z517_VULVU</name>
<reference evidence="3" key="1">
    <citation type="submission" date="2025-08" db="UniProtKB">
        <authorList>
            <consortium name="RefSeq"/>
        </authorList>
    </citation>
    <scope>IDENTIFICATION</scope>
    <source>
        <tissue evidence="3">Cell line</tissue>
    </source>
</reference>
<gene>
    <name evidence="3" type="primary">NMS</name>
</gene>